<evidence type="ECO:0000256" key="7">
    <source>
        <dbReference type="SAM" id="MobiDB-lite"/>
    </source>
</evidence>
<organism evidence="10 11">
    <name type="scientific">Acer saccharum</name>
    <name type="common">Sugar maple</name>
    <dbReference type="NCBI Taxonomy" id="4024"/>
    <lineage>
        <taxon>Eukaryota</taxon>
        <taxon>Viridiplantae</taxon>
        <taxon>Streptophyta</taxon>
        <taxon>Embryophyta</taxon>
        <taxon>Tracheophyta</taxon>
        <taxon>Spermatophyta</taxon>
        <taxon>Magnoliopsida</taxon>
        <taxon>eudicotyledons</taxon>
        <taxon>Gunneridae</taxon>
        <taxon>Pentapetalae</taxon>
        <taxon>rosids</taxon>
        <taxon>malvids</taxon>
        <taxon>Sapindales</taxon>
        <taxon>Sapindaceae</taxon>
        <taxon>Hippocastanoideae</taxon>
        <taxon>Acereae</taxon>
        <taxon>Acer</taxon>
    </lineage>
</organism>
<dbReference type="EMBL" id="JAUESC010000004">
    <property type="protein sequence ID" value="KAK0596667.1"/>
    <property type="molecule type" value="Genomic_DNA"/>
</dbReference>
<reference evidence="10" key="1">
    <citation type="journal article" date="2022" name="Plant J.">
        <title>Strategies of tolerance reflected in two North American maple genomes.</title>
        <authorList>
            <person name="McEvoy S.L."/>
            <person name="Sezen U.U."/>
            <person name="Trouern-Trend A."/>
            <person name="McMahon S.M."/>
            <person name="Schaberg P.G."/>
            <person name="Yang J."/>
            <person name="Wegrzyn J.L."/>
            <person name="Swenson N.G."/>
        </authorList>
    </citation>
    <scope>NUCLEOTIDE SEQUENCE</scope>
    <source>
        <strain evidence="10">NS2018</strain>
    </source>
</reference>
<feature type="coiled-coil region" evidence="6">
    <location>
        <begin position="224"/>
        <end position="251"/>
    </location>
</feature>
<gene>
    <name evidence="10" type="ORF">LWI29_017878</name>
</gene>
<dbReference type="AlphaFoldDB" id="A0AA39VXF6"/>
<feature type="compositionally biased region" description="Basic residues" evidence="7">
    <location>
        <begin position="388"/>
        <end position="397"/>
    </location>
</feature>
<sequence length="1105" mass="127104">MTNTINWPTERWEEYLKERGETSNSDIHRRRHCEVFDGTGDNIDDFDDADDIRDDFDGSCTTPATPPTVPFNHASNSSLQSRFEMYADPEITPTDQETAQWYYDGLQNVDDLYPAPGSLDNMPDEYEDGRSTTPPQSRPTNAAGPSGAATPTPTTGVADIPTPPRRRFRAGTIGGGLDHAAPRSQHANTVQEGPPGVRTQRHESVIQSFQELRNEFKDFESRVQDRLEIVLDELRDSNRRREEEHAELMRIFRSYRHNDDQSHTPLGHSLSMSQYARSYHPFDPPVGLQNSAEVQDPPVGIQNSAKVQDPPVGQQNSAQVQDPPAGQQNSAEVQDPPVGIQNSPNVQDPPLMAQQTSKVQDPPVNCRPVRLRKRGWQQTTPYTDPCKPKRAKSASHKFKPDEKVDAEVLADYVAFKEEPNGRRDVDIQLIVDVPWFVQFESNNSFLEETTNMVKWWEEMMPAGTTDKPSEEWPVLSYKWTAEQIAWARGKNVGGCRPWNEVDTKTPHTNQQKQPNGRPPKQISLTACVICLLLLRSDMDVNSQDVTNLKESDIHDIRDDRERQLTNWISLMLWVMSISMDPLFFYIPVIKMDKNCLDLDIKLGIISCVFRSVIDLSYIIYINFPLRTCPVMSGNSNSPYRSHKGYIDLLAVLPMPQVVIIIIILKSSLSKMLGAMTVLKFIVFFQFVPRVIRIYPLFRKATSTRILAEVTWVKAAFNLYLYMFSGHVFGALWYFFAIDTEIKCWKKACTIMNQTGCNHRSFNCHKSLGNYKFLNDACSTKSQNTDFYDFGIFHDALQSGVVLEGSFLQKFMYCFRWGLQSLSCFAQNLVPSINIWENVFTISITISSVVLFIFLLGNMQLFLQSETARSEDMKLKLREIEKWTNFKKLTKDLQQQVKKYQRHVWRETKGVDVENLLNNLPKDLRMKIKCEFCLDLLKRVPKFKILSEQQLKVMCERLKPVLYPAETYIVRKGDTFDEMLFIMRGELLSTSNVKDRNFTDIQYLKEFCGEELSSWVIYPEFLSDLLPISTRTIKTHTEVEAFALKADDLKDVFTQFKRSLHSFRYKSSRWKDWAARLIQVNWRKLEEHRHENEKRVKNASGATSSA</sequence>
<feature type="region of interest" description="Disordered" evidence="7">
    <location>
        <begin position="112"/>
        <end position="199"/>
    </location>
</feature>
<proteinExistence type="predicted"/>
<dbReference type="CDD" id="cd00038">
    <property type="entry name" value="CAP_ED"/>
    <property type="match status" value="1"/>
</dbReference>
<keyword evidence="2" id="KW-0112">Calmodulin-binding</keyword>
<dbReference type="InterPro" id="IPR018490">
    <property type="entry name" value="cNMP-bd_dom_sf"/>
</dbReference>
<feature type="compositionally biased region" description="Low complexity" evidence="7">
    <location>
        <begin position="139"/>
        <end position="158"/>
    </location>
</feature>
<comment type="caution">
    <text evidence="10">The sequence shown here is derived from an EMBL/GenBank/DDBJ whole genome shotgun (WGS) entry which is preliminary data.</text>
</comment>
<dbReference type="GO" id="GO:0030553">
    <property type="term" value="F:cGMP binding"/>
    <property type="evidence" value="ECO:0007669"/>
    <property type="project" value="UniProtKB-KW"/>
</dbReference>
<keyword evidence="1" id="KW-0140">cGMP</keyword>
<dbReference type="SUPFAM" id="SSF51206">
    <property type="entry name" value="cAMP-binding domain-like"/>
    <property type="match status" value="1"/>
</dbReference>
<reference evidence="10" key="2">
    <citation type="submission" date="2023-06" db="EMBL/GenBank/DDBJ databases">
        <authorList>
            <person name="Swenson N.G."/>
            <person name="Wegrzyn J.L."/>
            <person name="Mcevoy S.L."/>
        </authorList>
    </citation>
    <scope>NUCLEOTIDE SEQUENCE</scope>
    <source>
        <strain evidence="10">NS2018</strain>
        <tissue evidence="10">Leaf</tissue>
    </source>
</reference>
<dbReference type="InterPro" id="IPR000595">
    <property type="entry name" value="cNMP-bd_dom"/>
</dbReference>
<keyword evidence="6" id="KW-0175">Coiled coil</keyword>
<dbReference type="GO" id="GO:0005516">
    <property type="term" value="F:calmodulin binding"/>
    <property type="evidence" value="ECO:0007669"/>
    <property type="project" value="UniProtKB-KW"/>
</dbReference>
<accession>A0AA39VXF6</accession>
<keyword evidence="8" id="KW-0812">Transmembrane</keyword>
<keyword evidence="3" id="KW-0547">Nucleotide-binding</keyword>
<feature type="transmembrane region" description="Helical" evidence="8">
    <location>
        <begin position="567"/>
        <end position="588"/>
    </location>
</feature>
<feature type="region of interest" description="Disordered" evidence="7">
    <location>
        <begin position="277"/>
        <end position="366"/>
    </location>
</feature>
<dbReference type="SUPFAM" id="SSF81324">
    <property type="entry name" value="Voltage-gated potassium channels"/>
    <property type="match status" value="1"/>
</dbReference>
<feature type="transmembrane region" description="Helical" evidence="8">
    <location>
        <begin position="676"/>
        <end position="694"/>
    </location>
</feature>
<evidence type="ECO:0000256" key="8">
    <source>
        <dbReference type="SAM" id="Phobius"/>
    </source>
</evidence>
<keyword evidence="4" id="KW-0813">Transport</keyword>
<evidence type="ECO:0000259" key="9">
    <source>
        <dbReference type="PROSITE" id="PS50042"/>
    </source>
</evidence>
<keyword evidence="8" id="KW-0472">Membrane</keyword>
<evidence type="ECO:0000313" key="11">
    <source>
        <dbReference type="Proteomes" id="UP001168877"/>
    </source>
</evidence>
<dbReference type="PROSITE" id="PS50042">
    <property type="entry name" value="CNMP_BINDING_3"/>
    <property type="match status" value="1"/>
</dbReference>
<keyword evidence="4" id="KW-1071">Ligand-gated ion channel</keyword>
<evidence type="ECO:0000256" key="6">
    <source>
        <dbReference type="SAM" id="Coils"/>
    </source>
</evidence>
<dbReference type="GO" id="GO:0016020">
    <property type="term" value="C:membrane"/>
    <property type="evidence" value="ECO:0007669"/>
    <property type="project" value="UniProtKB-SubCell"/>
</dbReference>
<dbReference type="Gene3D" id="2.60.120.10">
    <property type="entry name" value="Jelly Rolls"/>
    <property type="match status" value="1"/>
</dbReference>
<evidence type="ECO:0000256" key="4">
    <source>
        <dbReference type="ARBA" id="ARBA00023286"/>
    </source>
</evidence>
<feature type="region of interest" description="Disordered" evidence="7">
    <location>
        <begin position="46"/>
        <end position="75"/>
    </location>
</feature>
<keyword evidence="5" id="KW-0407">Ion channel</keyword>
<dbReference type="Proteomes" id="UP001168877">
    <property type="component" value="Unassembled WGS sequence"/>
</dbReference>
<evidence type="ECO:0000256" key="2">
    <source>
        <dbReference type="ARBA" id="ARBA00022860"/>
    </source>
</evidence>
<dbReference type="InterPro" id="IPR014710">
    <property type="entry name" value="RmlC-like_jellyroll"/>
</dbReference>
<keyword evidence="11" id="KW-1185">Reference proteome</keyword>
<dbReference type="PANTHER" id="PTHR45651">
    <property type="entry name" value="CYCLIC NUCLEOTIDE-GATED ION CHANNEL 15-RELATED-RELATED"/>
    <property type="match status" value="1"/>
</dbReference>
<feature type="transmembrane region" description="Helical" evidence="8">
    <location>
        <begin position="838"/>
        <end position="862"/>
    </location>
</feature>
<keyword evidence="3" id="KW-0142">cGMP-binding</keyword>
<feature type="region of interest" description="Disordered" evidence="7">
    <location>
        <begin position="378"/>
        <end position="399"/>
    </location>
</feature>
<dbReference type="GO" id="GO:0030552">
    <property type="term" value="F:cAMP binding"/>
    <property type="evidence" value="ECO:0007669"/>
    <property type="project" value="UniProtKB-KW"/>
</dbReference>
<feature type="transmembrane region" description="Helical" evidence="8">
    <location>
        <begin position="714"/>
        <end position="736"/>
    </location>
</feature>
<keyword evidence="8" id="KW-1133">Transmembrane helix</keyword>
<evidence type="ECO:0000256" key="3">
    <source>
        <dbReference type="ARBA" id="ARBA00022992"/>
    </source>
</evidence>
<keyword evidence="4" id="KW-0406">Ion transport</keyword>
<feature type="transmembrane region" description="Helical" evidence="8">
    <location>
        <begin position="645"/>
        <end position="664"/>
    </location>
</feature>
<dbReference type="Gene3D" id="1.10.287.630">
    <property type="entry name" value="Helix hairpin bin"/>
    <property type="match status" value="1"/>
</dbReference>
<feature type="domain" description="Cyclic nucleotide-binding" evidence="9">
    <location>
        <begin position="941"/>
        <end position="986"/>
    </location>
</feature>
<feature type="region of interest" description="Disordered" evidence="7">
    <location>
        <begin position="497"/>
        <end position="519"/>
    </location>
</feature>
<evidence type="ECO:0000256" key="1">
    <source>
        <dbReference type="ARBA" id="ARBA00022535"/>
    </source>
</evidence>
<feature type="compositionally biased region" description="Polar residues" evidence="7">
    <location>
        <begin position="313"/>
        <end position="332"/>
    </location>
</feature>
<name>A0AA39VXF6_ACESA</name>
<dbReference type="PANTHER" id="PTHR45651:SF5">
    <property type="entry name" value="CYCLIC NUCLEOTIDE-GATED ION CHANNEL 1"/>
    <property type="match status" value="1"/>
</dbReference>
<protein>
    <recommendedName>
        <fullName evidence="9">Cyclic nucleotide-binding domain-containing protein</fullName>
    </recommendedName>
</protein>
<evidence type="ECO:0000256" key="5">
    <source>
        <dbReference type="ARBA" id="ARBA00023303"/>
    </source>
</evidence>
<evidence type="ECO:0000313" key="10">
    <source>
        <dbReference type="EMBL" id="KAK0596667.1"/>
    </source>
</evidence>
<feature type="transmembrane region" description="Helical" evidence="8">
    <location>
        <begin position="600"/>
        <end position="625"/>
    </location>
</feature>
<dbReference type="GO" id="GO:0034220">
    <property type="term" value="P:monoatomic ion transmembrane transport"/>
    <property type="evidence" value="ECO:0007669"/>
    <property type="project" value="UniProtKB-KW"/>
</dbReference>